<protein>
    <submittedName>
        <fullName evidence="1">Uncharacterized protein</fullName>
    </submittedName>
</protein>
<dbReference type="Proteomes" id="UP000306102">
    <property type="component" value="Unassembled WGS sequence"/>
</dbReference>
<keyword evidence="2" id="KW-1185">Reference proteome</keyword>
<gene>
    <name evidence="1" type="ORF">TEA_013014</name>
</gene>
<name>A0A4V3WN80_CAMSN</name>
<evidence type="ECO:0000313" key="1">
    <source>
        <dbReference type="EMBL" id="THG11517.1"/>
    </source>
</evidence>
<proteinExistence type="predicted"/>
<evidence type="ECO:0000313" key="2">
    <source>
        <dbReference type="Proteomes" id="UP000306102"/>
    </source>
</evidence>
<dbReference type="STRING" id="542762.A0A4V3WN80"/>
<reference evidence="1 2" key="1">
    <citation type="journal article" date="2018" name="Proc. Natl. Acad. Sci. U.S.A.">
        <title>Draft genome sequence of Camellia sinensis var. sinensis provides insights into the evolution of the tea genome and tea quality.</title>
        <authorList>
            <person name="Wei C."/>
            <person name="Yang H."/>
            <person name="Wang S."/>
            <person name="Zhao J."/>
            <person name="Liu C."/>
            <person name="Gao L."/>
            <person name="Xia E."/>
            <person name="Lu Y."/>
            <person name="Tai Y."/>
            <person name="She G."/>
            <person name="Sun J."/>
            <person name="Cao H."/>
            <person name="Tong W."/>
            <person name="Gao Q."/>
            <person name="Li Y."/>
            <person name="Deng W."/>
            <person name="Jiang X."/>
            <person name="Wang W."/>
            <person name="Chen Q."/>
            <person name="Zhang S."/>
            <person name="Li H."/>
            <person name="Wu J."/>
            <person name="Wang P."/>
            <person name="Li P."/>
            <person name="Shi C."/>
            <person name="Zheng F."/>
            <person name="Jian J."/>
            <person name="Huang B."/>
            <person name="Shan D."/>
            <person name="Shi M."/>
            <person name="Fang C."/>
            <person name="Yue Y."/>
            <person name="Li F."/>
            <person name="Li D."/>
            <person name="Wei S."/>
            <person name="Han B."/>
            <person name="Jiang C."/>
            <person name="Yin Y."/>
            <person name="Xia T."/>
            <person name="Zhang Z."/>
            <person name="Bennetzen J.L."/>
            <person name="Zhao S."/>
            <person name="Wan X."/>
        </authorList>
    </citation>
    <scope>NUCLEOTIDE SEQUENCE [LARGE SCALE GENOMIC DNA]</scope>
    <source>
        <strain evidence="2">cv. Shuchazao</strain>
        <tissue evidence="1">Leaf</tissue>
    </source>
</reference>
<dbReference type="AlphaFoldDB" id="A0A4V3WN80"/>
<comment type="caution">
    <text evidence="1">The sequence shown here is derived from an EMBL/GenBank/DDBJ whole genome shotgun (WGS) entry which is preliminary data.</text>
</comment>
<dbReference type="EMBL" id="SDRB02007212">
    <property type="protein sequence ID" value="THG11517.1"/>
    <property type="molecule type" value="Genomic_DNA"/>
</dbReference>
<organism evidence="1 2">
    <name type="scientific">Camellia sinensis var. sinensis</name>
    <name type="common">China tea</name>
    <dbReference type="NCBI Taxonomy" id="542762"/>
    <lineage>
        <taxon>Eukaryota</taxon>
        <taxon>Viridiplantae</taxon>
        <taxon>Streptophyta</taxon>
        <taxon>Embryophyta</taxon>
        <taxon>Tracheophyta</taxon>
        <taxon>Spermatophyta</taxon>
        <taxon>Magnoliopsida</taxon>
        <taxon>eudicotyledons</taxon>
        <taxon>Gunneridae</taxon>
        <taxon>Pentapetalae</taxon>
        <taxon>asterids</taxon>
        <taxon>Ericales</taxon>
        <taxon>Theaceae</taxon>
        <taxon>Camellia</taxon>
    </lineage>
</organism>
<sequence length="131" mass="14943">MALMELSYAGCFLLDIVSWRLVTENSLDTCLEASFNCILLYPYGVSAVKAFYELLSQSHLSILHPEENKPVAPVELCPILKTLYKMLITRELSLQAILQALRDENMNDPRERIEIAQSHVFYRPSLLGQEP</sequence>
<accession>A0A4V3WN80</accession>